<evidence type="ECO:0000313" key="2">
    <source>
        <dbReference type="Proteomes" id="UP001217089"/>
    </source>
</evidence>
<sequence length="100" mass="11907">MLAFALLKWEDKYVSTIDALTIINPRKEIDKYVEGEYITARFKGKPYKAVIAELNDDRKKLEEKKRKGILKFRYTYKKIQNEDPQVITGRKISEHLFVLR</sequence>
<keyword evidence="2" id="KW-1185">Reference proteome</keyword>
<dbReference type="EMBL" id="JARBDR010000260">
    <property type="protein sequence ID" value="KAJ8316715.1"/>
    <property type="molecule type" value="Genomic_DNA"/>
</dbReference>
<gene>
    <name evidence="1" type="ORF">KUTeg_005734</name>
</gene>
<reference evidence="1 2" key="1">
    <citation type="submission" date="2022-12" db="EMBL/GenBank/DDBJ databases">
        <title>Chromosome-level genome of Tegillarca granosa.</title>
        <authorList>
            <person name="Kim J."/>
        </authorList>
    </citation>
    <scope>NUCLEOTIDE SEQUENCE [LARGE SCALE GENOMIC DNA]</scope>
    <source>
        <strain evidence="1">Teg-2019</strain>
        <tissue evidence="1">Adductor muscle</tissue>
    </source>
</reference>
<proteinExistence type="predicted"/>
<evidence type="ECO:0000313" key="1">
    <source>
        <dbReference type="EMBL" id="KAJ8316715.1"/>
    </source>
</evidence>
<accession>A0ABQ9FHE5</accession>
<name>A0ABQ9FHE5_TEGGR</name>
<organism evidence="1 2">
    <name type="scientific">Tegillarca granosa</name>
    <name type="common">Malaysian cockle</name>
    <name type="synonym">Anadara granosa</name>
    <dbReference type="NCBI Taxonomy" id="220873"/>
    <lineage>
        <taxon>Eukaryota</taxon>
        <taxon>Metazoa</taxon>
        <taxon>Spiralia</taxon>
        <taxon>Lophotrochozoa</taxon>
        <taxon>Mollusca</taxon>
        <taxon>Bivalvia</taxon>
        <taxon>Autobranchia</taxon>
        <taxon>Pteriomorphia</taxon>
        <taxon>Arcoida</taxon>
        <taxon>Arcoidea</taxon>
        <taxon>Arcidae</taxon>
        <taxon>Tegillarca</taxon>
    </lineage>
</organism>
<dbReference type="Proteomes" id="UP001217089">
    <property type="component" value="Unassembled WGS sequence"/>
</dbReference>
<protein>
    <submittedName>
        <fullName evidence="1">Uncharacterized protein</fullName>
    </submittedName>
</protein>
<comment type="caution">
    <text evidence="1">The sequence shown here is derived from an EMBL/GenBank/DDBJ whole genome shotgun (WGS) entry which is preliminary data.</text>
</comment>